<dbReference type="EMBL" id="JBBNAF010000012">
    <property type="protein sequence ID" value="KAK9092468.1"/>
    <property type="molecule type" value="Genomic_DNA"/>
</dbReference>
<gene>
    <name evidence="1" type="ORF">Syun_027379</name>
</gene>
<sequence length="128" mass="14868">MSFAIYEAWCRKAAIWYTCNIYLIAKKRMTPIYLTDEVFEHYKRKRAIDETFEKKFKQMSVNRKSEVGGPGTGISLHSVGTISVSQHGDMLVMEASSSRGPTYGPYELGELQRDYQRLQETLQKERME</sequence>
<evidence type="ECO:0000313" key="2">
    <source>
        <dbReference type="Proteomes" id="UP001420932"/>
    </source>
</evidence>
<reference evidence="1 2" key="1">
    <citation type="submission" date="2024-01" db="EMBL/GenBank/DDBJ databases">
        <title>Genome assemblies of Stephania.</title>
        <authorList>
            <person name="Yang L."/>
        </authorList>
    </citation>
    <scope>NUCLEOTIDE SEQUENCE [LARGE SCALE GENOMIC DNA]</scope>
    <source>
        <strain evidence="1">YNDBR</strain>
        <tissue evidence="1">Leaf</tissue>
    </source>
</reference>
<keyword evidence="2" id="KW-1185">Reference proteome</keyword>
<proteinExistence type="predicted"/>
<comment type="caution">
    <text evidence="1">The sequence shown here is derived from an EMBL/GenBank/DDBJ whole genome shotgun (WGS) entry which is preliminary data.</text>
</comment>
<dbReference type="AlphaFoldDB" id="A0AAP0EMT4"/>
<accession>A0AAP0EMT4</accession>
<dbReference type="Proteomes" id="UP001420932">
    <property type="component" value="Unassembled WGS sequence"/>
</dbReference>
<organism evidence="1 2">
    <name type="scientific">Stephania yunnanensis</name>
    <dbReference type="NCBI Taxonomy" id="152371"/>
    <lineage>
        <taxon>Eukaryota</taxon>
        <taxon>Viridiplantae</taxon>
        <taxon>Streptophyta</taxon>
        <taxon>Embryophyta</taxon>
        <taxon>Tracheophyta</taxon>
        <taxon>Spermatophyta</taxon>
        <taxon>Magnoliopsida</taxon>
        <taxon>Ranunculales</taxon>
        <taxon>Menispermaceae</taxon>
        <taxon>Menispermoideae</taxon>
        <taxon>Cissampelideae</taxon>
        <taxon>Stephania</taxon>
    </lineage>
</organism>
<protein>
    <submittedName>
        <fullName evidence="1">Uncharacterized protein</fullName>
    </submittedName>
</protein>
<name>A0AAP0EMT4_9MAGN</name>
<evidence type="ECO:0000313" key="1">
    <source>
        <dbReference type="EMBL" id="KAK9092468.1"/>
    </source>
</evidence>